<evidence type="ECO:0000256" key="3">
    <source>
        <dbReference type="SAM" id="Phobius"/>
    </source>
</evidence>
<feature type="transmembrane region" description="Helical" evidence="3">
    <location>
        <begin position="121"/>
        <end position="142"/>
    </location>
</feature>
<accession>A0ABM9N3E1</accession>
<feature type="transmembrane region" description="Helical" evidence="3">
    <location>
        <begin position="154"/>
        <end position="179"/>
    </location>
</feature>
<dbReference type="RefSeq" id="WP_349641221.1">
    <property type="nucleotide sequence ID" value="NZ_CAWVOH010000001.1"/>
</dbReference>
<feature type="transmembrane region" description="Helical" evidence="3">
    <location>
        <begin position="246"/>
        <end position="266"/>
    </location>
</feature>
<keyword evidence="2" id="KW-0813">Transport</keyword>
<evidence type="ECO:0000313" key="5">
    <source>
        <dbReference type="Proteomes" id="UP001314241"/>
    </source>
</evidence>
<dbReference type="Proteomes" id="UP001314241">
    <property type="component" value="Unassembled WGS sequence"/>
</dbReference>
<comment type="caution">
    <text evidence="4">The sequence shown here is derived from an EMBL/GenBank/DDBJ whole genome shotgun (WGS) entry which is preliminary data.</text>
</comment>
<evidence type="ECO:0000313" key="4">
    <source>
        <dbReference type="EMBL" id="CAK8053664.1"/>
    </source>
</evidence>
<comment type="similarity">
    <text evidence="1">Belongs to the ABC-2 integral membrane protein family.</text>
</comment>
<dbReference type="EMBL" id="CAWVOH010000001">
    <property type="protein sequence ID" value="CAK8053664.1"/>
    <property type="molecule type" value="Genomic_DNA"/>
</dbReference>
<keyword evidence="3" id="KW-1133">Transmembrane helix</keyword>
<feature type="transmembrane region" description="Helical" evidence="3">
    <location>
        <begin position="72"/>
        <end position="88"/>
    </location>
</feature>
<reference evidence="4 5" key="1">
    <citation type="submission" date="2024-01" db="EMBL/GenBank/DDBJ databases">
        <authorList>
            <person name="Botero Cardona J."/>
        </authorList>
    </citation>
    <scope>NUCLEOTIDE SEQUENCE [LARGE SCALE GENOMIC DNA]</scope>
    <source>
        <strain evidence="4 5">LMG 33000</strain>
    </source>
</reference>
<proteinExistence type="inferred from homology"/>
<evidence type="ECO:0000256" key="2">
    <source>
        <dbReference type="ARBA" id="ARBA00022448"/>
    </source>
</evidence>
<keyword evidence="3" id="KW-0472">Membrane</keyword>
<protein>
    <submittedName>
        <fullName evidence="4">ABC-type polysaccharide/teichoic acid/polyol phosphate export permease (TagG)</fullName>
    </submittedName>
</protein>
<dbReference type="PANTHER" id="PTHR30413">
    <property type="entry name" value="INNER MEMBRANE TRANSPORT PERMEASE"/>
    <property type="match status" value="1"/>
</dbReference>
<gene>
    <name evidence="4" type="ORF">R54876_GBNLAHCA_00221</name>
</gene>
<feature type="transmembrane region" description="Helical" evidence="3">
    <location>
        <begin position="208"/>
        <end position="226"/>
    </location>
</feature>
<feature type="transmembrane region" description="Helical" evidence="3">
    <location>
        <begin position="48"/>
        <end position="65"/>
    </location>
</feature>
<keyword evidence="5" id="KW-1185">Reference proteome</keyword>
<sequence>MITIVKSIFQLLMEQFRHMGMAVRLAIYDTRANNAHKYLGNLWEILDPLFQVLTYAVIFGGGFRASAPVDNIPYFVWMAVGFSAWYLVNQGFSDSIRAIQTQIELVRNVKFPVSILPTIRIIQVFPAVISVTAVAAISMALQGLFHPNLYWLQIFYYLPAALIMLLFLGIFSATINILIPDYDLAIRQVLRLLFFVSGILFQPEKGGNVFSTLIFYITRINPFYYIVNGWRETFLYNKWFWDSPLIMAMFWLEVALFALIGTHLYLKFKDQLIDFI</sequence>
<keyword evidence="3" id="KW-0812">Transmembrane</keyword>
<organism evidence="4 5">
    <name type="scientific">Eupransor demetentiae</name>
    <dbReference type="NCBI Taxonomy" id="3109584"/>
    <lineage>
        <taxon>Bacteria</taxon>
        <taxon>Bacillati</taxon>
        <taxon>Bacillota</taxon>
        <taxon>Bacilli</taxon>
        <taxon>Lactobacillales</taxon>
        <taxon>Lactobacillaceae</taxon>
        <taxon>Eupransor</taxon>
    </lineage>
</organism>
<name>A0ABM9N3E1_9LACO</name>
<dbReference type="PANTHER" id="PTHR30413:SF10">
    <property type="entry name" value="CAPSULE POLYSACCHARIDE EXPORT INNER-MEMBRANE PROTEIN CTRC"/>
    <property type="match status" value="1"/>
</dbReference>
<evidence type="ECO:0000256" key="1">
    <source>
        <dbReference type="ARBA" id="ARBA00007783"/>
    </source>
</evidence>